<comment type="caution">
    <text evidence="1">The sequence shown here is derived from an EMBL/GenBank/DDBJ whole genome shotgun (WGS) entry which is preliminary data.</text>
</comment>
<dbReference type="RefSeq" id="WP_146568671.1">
    <property type="nucleotide sequence ID" value="NZ_SIHJ01000005.1"/>
</dbReference>
<accession>A0A5C5UV93</accession>
<organism evidence="1 2">
    <name type="scientific">Posidoniimonas corsicana</name>
    <dbReference type="NCBI Taxonomy" id="1938618"/>
    <lineage>
        <taxon>Bacteria</taxon>
        <taxon>Pseudomonadati</taxon>
        <taxon>Planctomycetota</taxon>
        <taxon>Planctomycetia</taxon>
        <taxon>Pirellulales</taxon>
        <taxon>Lacipirellulaceae</taxon>
        <taxon>Posidoniimonas</taxon>
    </lineage>
</organism>
<reference evidence="1 2" key="1">
    <citation type="submission" date="2019-02" db="EMBL/GenBank/DDBJ databases">
        <title>Deep-cultivation of Planctomycetes and their phenomic and genomic characterization uncovers novel biology.</title>
        <authorList>
            <person name="Wiegand S."/>
            <person name="Jogler M."/>
            <person name="Boedeker C."/>
            <person name="Pinto D."/>
            <person name="Vollmers J."/>
            <person name="Rivas-Marin E."/>
            <person name="Kohn T."/>
            <person name="Peeters S.H."/>
            <person name="Heuer A."/>
            <person name="Rast P."/>
            <person name="Oberbeckmann S."/>
            <person name="Bunk B."/>
            <person name="Jeske O."/>
            <person name="Meyerdierks A."/>
            <person name="Storesund J.E."/>
            <person name="Kallscheuer N."/>
            <person name="Luecker S."/>
            <person name="Lage O.M."/>
            <person name="Pohl T."/>
            <person name="Merkel B.J."/>
            <person name="Hornburger P."/>
            <person name="Mueller R.-W."/>
            <person name="Bruemmer F."/>
            <person name="Labrenz M."/>
            <person name="Spormann A.M."/>
            <person name="Op Den Camp H."/>
            <person name="Overmann J."/>
            <person name="Amann R."/>
            <person name="Jetten M.S.M."/>
            <person name="Mascher T."/>
            <person name="Medema M.H."/>
            <person name="Devos D.P."/>
            <person name="Kaster A.-K."/>
            <person name="Ovreas L."/>
            <person name="Rohde M."/>
            <person name="Galperin M.Y."/>
            <person name="Jogler C."/>
        </authorList>
    </citation>
    <scope>NUCLEOTIDE SEQUENCE [LARGE SCALE GENOMIC DNA]</scope>
    <source>
        <strain evidence="1 2">KOR34</strain>
    </source>
</reference>
<dbReference type="OrthoDB" id="9977007at2"/>
<dbReference type="Proteomes" id="UP000316714">
    <property type="component" value="Unassembled WGS sequence"/>
</dbReference>
<dbReference type="EMBL" id="SIHJ01000005">
    <property type="protein sequence ID" value="TWT30311.1"/>
    <property type="molecule type" value="Genomic_DNA"/>
</dbReference>
<protein>
    <submittedName>
        <fullName evidence="1">Uncharacterized protein</fullName>
    </submittedName>
</protein>
<proteinExistence type="predicted"/>
<evidence type="ECO:0000313" key="2">
    <source>
        <dbReference type="Proteomes" id="UP000316714"/>
    </source>
</evidence>
<gene>
    <name evidence="1" type="ORF">KOR34_48690</name>
</gene>
<dbReference type="AlphaFoldDB" id="A0A5C5UV93"/>
<evidence type="ECO:0000313" key="1">
    <source>
        <dbReference type="EMBL" id="TWT30311.1"/>
    </source>
</evidence>
<name>A0A5C5UV93_9BACT</name>
<sequence length="64" mass="6981">MPLLSDEGFTLGCEFADGGLDEPARLSLVPRLLEDPDVLRGFHQALAIHHLLQNLVSDELGRDG</sequence>
<keyword evidence="2" id="KW-1185">Reference proteome</keyword>